<dbReference type="KEGG" id="tab:CIG75_10280"/>
<evidence type="ECO:0000256" key="1">
    <source>
        <dbReference type="SAM" id="MobiDB-lite"/>
    </source>
</evidence>
<gene>
    <name evidence="4" type="ORF">CIG75_10280</name>
</gene>
<feature type="region of interest" description="Disordered" evidence="1">
    <location>
        <begin position="378"/>
        <end position="397"/>
    </location>
</feature>
<evidence type="ECO:0000259" key="3">
    <source>
        <dbReference type="Pfam" id="PF13439"/>
    </source>
</evidence>
<dbReference type="PANTHER" id="PTHR45947">
    <property type="entry name" value="SULFOQUINOVOSYL TRANSFERASE SQD2"/>
    <property type="match status" value="1"/>
</dbReference>
<dbReference type="InterPro" id="IPR028098">
    <property type="entry name" value="Glyco_trans_4-like_N"/>
</dbReference>
<proteinExistence type="predicted"/>
<dbReference type="SUPFAM" id="SSF53756">
    <property type="entry name" value="UDP-Glycosyltransferase/glycogen phosphorylase"/>
    <property type="match status" value="1"/>
</dbReference>
<keyword evidence="5" id="KW-1185">Reference proteome</keyword>
<dbReference type="GO" id="GO:0016757">
    <property type="term" value="F:glycosyltransferase activity"/>
    <property type="evidence" value="ECO:0007669"/>
    <property type="project" value="InterPro"/>
</dbReference>
<dbReference type="PANTHER" id="PTHR45947:SF3">
    <property type="entry name" value="SULFOQUINOVOSYL TRANSFERASE SQD2"/>
    <property type="match status" value="1"/>
</dbReference>
<evidence type="ECO:0000259" key="2">
    <source>
        <dbReference type="Pfam" id="PF00534"/>
    </source>
</evidence>
<accession>A0A223D0Q1</accession>
<feature type="domain" description="Glycosyltransferase subfamily 4-like N-terminal" evidence="3">
    <location>
        <begin position="15"/>
        <end position="180"/>
    </location>
</feature>
<dbReference type="InterPro" id="IPR050194">
    <property type="entry name" value="Glycosyltransferase_grp1"/>
</dbReference>
<dbReference type="EMBL" id="CP022657">
    <property type="protein sequence ID" value="ASS75339.1"/>
    <property type="molecule type" value="Genomic_DNA"/>
</dbReference>
<dbReference type="Pfam" id="PF13439">
    <property type="entry name" value="Glyco_transf_4"/>
    <property type="match status" value="1"/>
</dbReference>
<dbReference type="RefSeq" id="WP_094236587.1">
    <property type="nucleotide sequence ID" value="NZ_CP022657.1"/>
</dbReference>
<dbReference type="InterPro" id="IPR001296">
    <property type="entry name" value="Glyco_trans_1"/>
</dbReference>
<dbReference type="OrthoDB" id="9795068at2"/>
<protein>
    <recommendedName>
        <fullName evidence="6">Glycosyl transferase family 1</fullName>
    </recommendedName>
</protein>
<dbReference type="Gene3D" id="3.40.50.2000">
    <property type="entry name" value="Glycogen Phosphorylase B"/>
    <property type="match status" value="2"/>
</dbReference>
<name>A0A223D0Q1_9BACL</name>
<evidence type="ECO:0000313" key="5">
    <source>
        <dbReference type="Proteomes" id="UP000214688"/>
    </source>
</evidence>
<sequence length="397" mass="44072">MRLLVMSNEFRPFIIGGLGIVATELTNALAQDKTCQITVLTKGPKRYGQVRSLDNLKVVRLPQQSSYTSRTHFFPEPLEQWLLQQPDDPPELLHVHSVQCLELALRCRARWNIPLVYTCHSLVLHEKANAERELVVARQERLLVEADSITVPSLWLQEEIEHKYPRCQGKITIIPNGVTLHNAASRPINHPLLFVGRLIPVKGIEELLHAIALLRAEDPHVKLSVIGTGTERYTKHLHKLCEDLGLSDSVRWLGHRSHQEVHRAYTAAGAVLVPSRSESFGLTALEALAAGAPLVATQSGGLSHYIDEKVASVLSDISPQTIAAGIRSMWQDPERTARRTAEGLKLAARFSWAEIAFRYGALFQALIAERGGKNAKTPLETRTALERETPRTSLGGA</sequence>
<dbReference type="CDD" id="cd03801">
    <property type="entry name" value="GT4_PimA-like"/>
    <property type="match status" value="1"/>
</dbReference>
<feature type="domain" description="Glycosyl transferase family 1" evidence="2">
    <location>
        <begin position="192"/>
        <end position="339"/>
    </location>
</feature>
<reference evidence="4 5" key="1">
    <citation type="journal article" date="2015" name="Int. J. Syst. Evol. Microbiol.">
        <title>Tumebacillus algifaecis sp. nov., isolated from decomposing algal scum.</title>
        <authorList>
            <person name="Wu Y.F."/>
            <person name="Zhang B."/>
            <person name="Xing P."/>
            <person name="Wu Q.L."/>
            <person name="Liu S.J."/>
        </authorList>
    </citation>
    <scope>NUCLEOTIDE SEQUENCE [LARGE SCALE GENOMIC DNA]</scope>
    <source>
        <strain evidence="4 5">THMBR28</strain>
    </source>
</reference>
<dbReference type="AlphaFoldDB" id="A0A223D0Q1"/>
<evidence type="ECO:0008006" key="6">
    <source>
        <dbReference type="Google" id="ProtNLM"/>
    </source>
</evidence>
<dbReference type="Pfam" id="PF00534">
    <property type="entry name" value="Glycos_transf_1"/>
    <property type="match status" value="1"/>
</dbReference>
<organism evidence="4 5">
    <name type="scientific">Tumebacillus algifaecis</name>
    <dbReference type="NCBI Taxonomy" id="1214604"/>
    <lineage>
        <taxon>Bacteria</taxon>
        <taxon>Bacillati</taxon>
        <taxon>Bacillota</taxon>
        <taxon>Bacilli</taxon>
        <taxon>Bacillales</taxon>
        <taxon>Alicyclobacillaceae</taxon>
        <taxon>Tumebacillus</taxon>
    </lineage>
</organism>
<dbReference type="Proteomes" id="UP000214688">
    <property type="component" value="Chromosome"/>
</dbReference>
<evidence type="ECO:0000313" key="4">
    <source>
        <dbReference type="EMBL" id="ASS75339.1"/>
    </source>
</evidence>